<dbReference type="AlphaFoldDB" id="A0A381EG36"/>
<sequence>MDYHDLLAALLPPVSYQPQAAAVFAPAAAAFTRIESRAGALALAPFARADNDFLARWEAVLGIAPAGNMQLRAATVLARLNATGGLSIAYFKRLAAAQGFSVDIQELDSFRAGVGRAGERLNGEDAVWTWVIRVSGQAVRRTRFRAGVSRAGDRLSEYGTPQIEDIFQELKPAWTTAIFQYED</sequence>
<keyword evidence="2" id="KW-1185">Reference proteome</keyword>
<dbReference type="InterPro" id="IPR018755">
    <property type="entry name" value="Phage_Mu_Gp48"/>
</dbReference>
<gene>
    <name evidence="1" type="ORF">NCTC13294_02606</name>
</gene>
<accession>A0A381EG36</accession>
<organism evidence="1 2">
    <name type="scientific">Cardiobacterium valvarum</name>
    <dbReference type="NCBI Taxonomy" id="194702"/>
    <lineage>
        <taxon>Bacteria</taxon>
        <taxon>Pseudomonadati</taxon>
        <taxon>Pseudomonadota</taxon>
        <taxon>Gammaproteobacteria</taxon>
        <taxon>Cardiobacteriales</taxon>
        <taxon>Cardiobacteriaceae</taxon>
        <taxon>Cardiobacterium</taxon>
    </lineage>
</organism>
<dbReference type="EMBL" id="UFUW01000001">
    <property type="protein sequence ID" value="SUX25717.1"/>
    <property type="molecule type" value="Genomic_DNA"/>
</dbReference>
<dbReference type="Pfam" id="PF10076">
    <property type="entry name" value="Phage_Mu_Gp48"/>
    <property type="match status" value="1"/>
</dbReference>
<evidence type="ECO:0000313" key="2">
    <source>
        <dbReference type="Proteomes" id="UP000254572"/>
    </source>
</evidence>
<proteinExistence type="predicted"/>
<evidence type="ECO:0000313" key="1">
    <source>
        <dbReference type="EMBL" id="SUX25717.1"/>
    </source>
</evidence>
<dbReference type="RefSeq" id="WP_006984819.1">
    <property type="nucleotide sequence ID" value="NZ_CABMOK010000042.1"/>
</dbReference>
<protein>
    <submittedName>
        <fullName evidence="1">Uncharacterized protein conserved in bacteria (DUF2313)</fullName>
    </submittedName>
</protein>
<name>A0A381EG36_9GAMM</name>
<reference evidence="1 2" key="1">
    <citation type="submission" date="2018-06" db="EMBL/GenBank/DDBJ databases">
        <authorList>
            <consortium name="Pathogen Informatics"/>
            <person name="Doyle S."/>
        </authorList>
    </citation>
    <scope>NUCLEOTIDE SEQUENCE [LARGE SCALE GENOMIC DNA]</scope>
    <source>
        <strain evidence="1 2">NCTC13294</strain>
    </source>
</reference>
<dbReference type="Proteomes" id="UP000254572">
    <property type="component" value="Unassembled WGS sequence"/>
</dbReference>
<dbReference type="OrthoDB" id="6592844at2"/>